<accession>A0A316Z627</accession>
<dbReference type="EMBL" id="KZ819299">
    <property type="protein sequence ID" value="PWN96412.1"/>
    <property type="molecule type" value="Genomic_DNA"/>
</dbReference>
<reference evidence="1 2" key="1">
    <citation type="journal article" date="2018" name="Mol. Biol. Evol.">
        <title>Broad Genomic Sampling Reveals a Smut Pathogenic Ancestry of the Fungal Clade Ustilaginomycotina.</title>
        <authorList>
            <person name="Kijpornyongpan T."/>
            <person name="Mondo S.J."/>
            <person name="Barry K."/>
            <person name="Sandor L."/>
            <person name="Lee J."/>
            <person name="Lipzen A."/>
            <person name="Pangilinan J."/>
            <person name="LaButti K."/>
            <person name="Hainaut M."/>
            <person name="Henrissat B."/>
            <person name="Grigoriev I.V."/>
            <person name="Spatafora J.W."/>
            <person name="Aime M.C."/>
        </authorList>
    </citation>
    <scope>NUCLEOTIDE SEQUENCE [LARGE SCALE GENOMIC DNA]</scope>
    <source>
        <strain evidence="1 2">MCA 4186</strain>
    </source>
</reference>
<proteinExistence type="predicted"/>
<organism evidence="1 2">
    <name type="scientific">Tilletiopsis washingtonensis</name>
    <dbReference type="NCBI Taxonomy" id="58919"/>
    <lineage>
        <taxon>Eukaryota</taxon>
        <taxon>Fungi</taxon>
        <taxon>Dikarya</taxon>
        <taxon>Basidiomycota</taxon>
        <taxon>Ustilaginomycotina</taxon>
        <taxon>Exobasidiomycetes</taxon>
        <taxon>Entylomatales</taxon>
        <taxon>Entylomatales incertae sedis</taxon>
        <taxon>Tilletiopsis</taxon>
    </lineage>
</organism>
<dbReference type="RefSeq" id="XP_025596691.1">
    <property type="nucleotide sequence ID" value="XM_025745885.1"/>
</dbReference>
<dbReference type="GeneID" id="37273429"/>
<dbReference type="AlphaFoldDB" id="A0A316Z627"/>
<name>A0A316Z627_9BASI</name>
<evidence type="ECO:0000313" key="2">
    <source>
        <dbReference type="Proteomes" id="UP000245946"/>
    </source>
</evidence>
<dbReference type="Proteomes" id="UP000245946">
    <property type="component" value="Unassembled WGS sequence"/>
</dbReference>
<sequence length="116" mass="12170">MGVLSRSCHAPHARRRLPCPPELRSAGMLSALRLCACAADSASPALFLSFVSTKARPRPDSSGSLSSLSLLSCTSCASARVARRTGCGASALVLLHQRRADDEHKEHASGLLLCSL</sequence>
<keyword evidence="2" id="KW-1185">Reference proteome</keyword>
<protein>
    <submittedName>
        <fullName evidence="1">Uncharacterized protein</fullName>
    </submittedName>
</protein>
<evidence type="ECO:0000313" key="1">
    <source>
        <dbReference type="EMBL" id="PWN96412.1"/>
    </source>
</evidence>
<gene>
    <name evidence="1" type="ORF">FA09DRAFT_88359</name>
</gene>